<dbReference type="InterPro" id="IPR027417">
    <property type="entry name" value="P-loop_NTPase"/>
</dbReference>
<accession>A0AAU6UK75</accession>
<reference evidence="4" key="1">
    <citation type="submission" date="2022-03" db="EMBL/GenBank/DDBJ databases">
        <title>Sea Food Isolates.</title>
        <authorList>
            <person name="Li c."/>
        </authorList>
    </citation>
    <scope>NUCLEOTIDE SEQUENCE</scope>
    <source>
        <strain evidence="4">19NY04SH03</strain>
    </source>
</reference>
<evidence type="ECO:0000313" key="4">
    <source>
        <dbReference type="EMBL" id="XAG74284.1"/>
    </source>
</evidence>
<dbReference type="PANTHER" id="PTHR30195:SF15">
    <property type="entry name" value="TYPE I RESTRICTION ENZYME HINDI ENDONUCLEASE SUBUNIT"/>
    <property type="match status" value="1"/>
</dbReference>
<feature type="domain" description="SWI2/SNF2 ATPase" evidence="2">
    <location>
        <begin position="1"/>
        <end position="91"/>
    </location>
</feature>
<dbReference type="InterPro" id="IPR040980">
    <property type="entry name" value="SWI2_SNF2"/>
</dbReference>
<dbReference type="SUPFAM" id="SSF52540">
    <property type="entry name" value="P-loop containing nucleoside triphosphate hydrolases"/>
    <property type="match status" value="1"/>
</dbReference>
<proteinExistence type="predicted"/>
<evidence type="ECO:0000259" key="3">
    <source>
        <dbReference type="Pfam" id="PF22679"/>
    </source>
</evidence>
<dbReference type="CDD" id="cd18800">
    <property type="entry name" value="SF2_C_EcoR124I-like"/>
    <property type="match status" value="1"/>
</dbReference>
<protein>
    <submittedName>
        <fullName evidence="4">Uncharacterized protein</fullName>
    </submittedName>
</protein>
<dbReference type="GO" id="GO:0009307">
    <property type="term" value="P:DNA restriction-modification system"/>
    <property type="evidence" value="ECO:0007669"/>
    <property type="project" value="UniProtKB-KW"/>
</dbReference>
<evidence type="ECO:0000259" key="2">
    <source>
        <dbReference type="Pfam" id="PF18766"/>
    </source>
</evidence>
<dbReference type="InterPro" id="IPR051268">
    <property type="entry name" value="Type-I_R_enzyme_R_subunit"/>
</dbReference>
<name>A0AAU6UK75_UNCXX</name>
<evidence type="ECO:0000256" key="1">
    <source>
        <dbReference type="ARBA" id="ARBA00022747"/>
    </source>
</evidence>
<dbReference type="Pfam" id="PF18766">
    <property type="entry name" value="SWI2_SNF2"/>
    <property type="match status" value="1"/>
</dbReference>
<feature type="domain" description="Restriction endonuclease type I HsdR second RecA-like helicase" evidence="3">
    <location>
        <begin position="136"/>
        <end position="311"/>
    </location>
</feature>
<dbReference type="InterPro" id="IPR055180">
    <property type="entry name" value="HsdR_RecA-like_helicase_dom_2"/>
</dbReference>
<organism evidence="4">
    <name type="scientific">bacterium 19NY04SH03</name>
    <dbReference type="NCBI Taxonomy" id="2920647"/>
    <lineage>
        <taxon>Bacteria</taxon>
    </lineage>
</organism>
<dbReference type="Gene3D" id="3.40.50.300">
    <property type="entry name" value="P-loop containing nucleotide triphosphate hydrolases"/>
    <property type="match status" value="2"/>
</dbReference>
<gene>
    <name evidence="4" type="ORF">MRN42_03980</name>
</gene>
<dbReference type="Pfam" id="PF22679">
    <property type="entry name" value="T1R_D3-like"/>
    <property type="match status" value="1"/>
</dbReference>
<sequence>MVDEAHRSQYGFLAAFMRASLPNAKFIAFTGTPLFKDDKETLGTFGGKEYIDTYRLDEAVADGATLPIKYLEGMAQWGSDGKLKQAFEDEFGNEPLARKKKLKQELLKKRRGAIGRIEENARHLVEHFLSSVKPRGFKAMLGCNGRDMAVRYKDVLNQIMEERQNKGLPTFESRVVISLGSMTDKRTGISEQQAHYASGSTSKLETIEERIKRELKQGQTPTAVPSEKIPSLVNDEFKLPYGDESANTKQETKFNNIGLIIVSDMLLTGWDAPIVSTLYLDKPLKEHTLLQAIARVNRTRKGKKAGYIVDYFGVVEYLDEALKVYGGDVQPDQVWMDVEAELPRLQSALTKVLDILPKKHNPVKQPEPYKEDADLYLDPDTRLDIVEDFLVALAGFNSRLDIVLPDERASKYQPYFKVLNEIKLQLRNKMPESADTVRITASESELLKNMLDEHIEASEVKSLLGREVSILGCCGYGSTPQTKKCRKCRIGHEEQTQTHH</sequence>
<keyword evidence="1" id="KW-0680">Restriction system</keyword>
<dbReference type="AlphaFoldDB" id="A0AAU6UK75"/>
<dbReference type="PANTHER" id="PTHR30195">
    <property type="entry name" value="TYPE I SITE-SPECIFIC DEOXYRIBONUCLEASE PROTEIN SUBUNIT M AND R"/>
    <property type="match status" value="1"/>
</dbReference>
<dbReference type="EMBL" id="CP095346">
    <property type="protein sequence ID" value="XAG74284.1"/>
    <property type="molecule type" value="Genomic_DNA"/>
</dbReference>